<feature type="domain" description="Peptidase M13 N-terminal" evidence="3">
    <location>
        <begin position="77"/>
        <end position="445"/>
    </location>
</feature>
<feature type="compositionally biased region" description="Basic and acidic residues" evidence="2">
    <location>
        <begin position="1"/>
        <end position="17"/>
    </location>
</feature>
<comment type="similarity">
    <text evidence="1">Belongs to the peptidase M13 family.</text>
</comment>
<dbReference type="AlphaFoldDB" id="A0A9J6GHT8"/>
<organism evidence="4 5">
    <name type="scientific">Haemaphysalis longicornis</name>
    <name type="common">Bush tick</name>
    <dbReference type="NCBI Taxonomy" id="44386"/>
    <lineage>
        <taxon>Eukaryota</taxon>
        <taxon>Metazoa</taxon>
        <taxon>Ecdysozoa</taxon>
        <taxon>Arthropoda</taxon>
        <taxon>Chelicerata</taxon>
        <taxon>Arachnida</taxon>
        <taxon>Acari</taxon>
        <taxon>Parasitiformes</taxon>
        <taxon>Ixodida</taxon>
        <taxon>Ixodoidea</taxon>
        <taxon>Ixodidae</taxon>
        <taxon>Haemaphysalinae</taxon>
        <taxon>Haemaphysalis</taxon>
    </lineage>
</organism>
<dbReference type="Pfam" id="PF05649">
    <property type="entry name" value="Peptidase_M13_N"/>
    <property type="match status" value="1"/>
</dbReference>
<dbReference type="Gene3D" id="1.10.1380.10">
    <property type="entry name" value="Neutral endopeptidase , domain2"/>
    <property type="match status" value="1"/>
</dbReference>
<evidence type="ECO:0000259" key="3">
    <source>
        <dbReference type="Pfam" id="PF05649"/>
    </source>
</evidence>
<accession>A0A9J6GHT8</accession>
<keyword evidence="5" id="KW-1185">Reference proteome</keyword>
<dbReference type="Proteomes" id="UP000821853">
    <property type="component" value="Unassembled WGS sequence"/>
</dbReference>
<dbReference type="InterPro" id="IPR008753">
    <property type="entry name" value="Peptidase_M13_N"/>
</dbReference>
<evidence type="ECO:0000313" key="4">
    <source>
        <dbReference type="EMBL" id="KAH9378054.1"/>
    </source>
</evidence>
<gene>
    <name evidence="4" type="ORF">HPB48_010606</name>
</gene>
<dbReference type="Gene3D" id="3.40.390.10">
    <property type="entry name" value="Collagenase (Catalytic Domain)"/>
    <property type="match status" value="1"/>
</dbReference>
<dbReference type="InterPro" id="IPR000718">
    <property type="entry name" value="Peptidase_M13"/>
</dbReference>
<protein>
    <recommendedName>
        <fullName evidence="3">Peptidase M13 N-terminal domain-containing protein</fullName>
    </recommendedName>
</protein>
<dbReference type="InterPro" id="IPR042089">
    <property type="entry name" value="Peptidase_M13_dom_2"/>
</dbReference>
<evidence type="ECO:0000256" key="1">
    <source>
        <dbReference type="ARBA" id="ARBA00007357"/>
    </source>
</evidence>
<dbReference type="PROSITE" id="PS51885">
    <property type="entry name" value="NEPRILYSIN"/>
    <property type="match status" value="1"/>
</dbReference>
<evidence type="ECO:0000256" key="2">
    <source>
        <dbReference type="SAM" id="MobiDB-lite"/>
    </source>
</evidence>
<name>A0A9J6GHT8_HAELO</name>
<dbReference type="EMBL" id="JABSTR010000008">
    <property type="protein sequence ID" value="KAH9378054.1"/>
    <property type="molecule type" value="Genomic_DNA"/>
</dbReference>
<dbReference type="OrthoDB" id="6504585at2759"/>
<dbReference type="GO" id="GO:0016485">
    <property type="term" value="P:protein processing"/>
    <property type="evidence" value="ECO:0007669"/>
    <property type="project" value="TreeGrafter"/>
</dbReference>
<dbReference type="GO" id="GO:0004222">
    <property type="term" value="F:metalloendopeptidase activity"/>
    <property type="evidence" value="ECO:0007669"/>
    <property type="project" value="InterPro"/>
</dbReference>
<dbReference type="InterPro" id="IPR024079">
    <property type="entry name" value="MetalloPept_cat_dom_sf"/>
</dbReference>
<dbReference type="SUPFAM" id="SSF55486">
    <property type="entry name" value="Metalloproteases ('zincins'), catalytic domain"/>
    <property type="match status" value="1"/>
</dbReference>
<dbReference type="GO" id="GO:0005886">
    <property type="term" value="C:plasma membrane"/>
    <property type="evidence" value="ECO:0007669"/>
    <property type="project" value="TreeGrafter"/>
</dbReference>
<dbReference type="PANTHER" id="PTHR11733">
    <property type="entry name" value="ZINC METALLOPROTEASE FAMILY M13 NEPRILYSIN-RELATED"/>
    <property type="match status" value="1"/>
</dbReference>
<proteinExistence type="inferred from homology"/>
<reference evidence="4 5" key="1">
    <citation type="journal article" date="2020" name="Cell">
        <title>Large-Scale Comparative Analyses of Tick Genomes Elucidate Their Genetic Diversity and Vector Capacities.</title>
        <authorList>
            <consortium name="Tick Genome and Microbiome Consortium (TIGMIC)"/>
            <person name="Jia N."/>
            <person name="Wang J."/>
            <person name="Shi W."/>
            <person name="Du L."/>
            <person name="Sun Y."/>
            <person name="Zhan W."/>
            <person name="Jiang J.F."/>
            <person name="Wang Q."/>
            <person name="Zhang B."/>
            <person name="Ji P."/>
            <person name="Bell-Sakyi L."/>
            <person name="Cui X.M."/>
            <person name="Yuan T.T."/>
            <person name="Jiang B.G."/>
            <person name="Yang W.F."/>
            <person name="Lam T.T."/>
            <person name="Chang Q.C."/>
            <person name="Ding S.J."/>
            <person name="Wang X.J."/>
            <person name="Zhu J.G."/>
            <person name="Ruan X.D."/>
            <person name="Zhao L."/>
            <person name="Wei J.T."/>
            <person name="Ye R.Z."/>
            <person name="Que T.C."/>
            <person name="Du C.H."/>
            <person name="Zhou Y.H."/>
            <person name="Cheng J.X."/>
            <person name="Dai P.F."/>
            <person name="Guo W.B."/>
            <person name="Han X.H."/>
            <person name="Huang E.J."/>
            <person name="Li L.F."/>
            <person name="Wei W."/>
            <person name="Gao Y.C."/>
            <person name="Liu J.Z."/>
            <person name="Shao H.Z."/>
            <person name="Wang X."/>
            <person name="Wang C.C."/>
            <person name="Yang T.C."/>
            <person name="Huo Q.B."/>
            <person name="Li W."/>
            <person name="Chen H.Y."/>
            <person name="Chen S.E."/>
            <person name="Zhou L.G."/>
            <person name="Ni X.B."/>
            <person name="Tian J.H."/>
            <person name="Sheng Y."/>
            <person name="Liu T."/>
            <person name="Pan Y.S."/>
            <person name="Xia L.Y."/>
            <person name="Li J."/>
            <person name="Zhao F."/>
            <person name="Cao W.C."/>
        </authorList>
    </citation>
    <scope>NUCLEOTIDE SEQUENCE [LARGE SCALE GENOMIC DNA]</scope>
    <source>
        <strain evidence="4">HaeL-2018</strain>
    </source>
</reference>
<comment type="caution">
    <text evidence="4">The sequence shown here is derived from an EMBL/GenBank/DDBJ whole genome shotgun (WGS) entry which is preliminary data.</text>
</comment>
<sequence>MKDGASSRPTSDKDDAKTGSPQPPIRFIVAAIVVSSCVILAIRTLKGQQPTESYCNSPDCLRHAEILTAALNRSLDPCHDFQAYVCSAWKPPTGYLQNSHSAMEDLLKSWFPAFHDILLRGHRILEVARKPLAMYEYCMGDHSKYGSNAMRFGDILTKLGLSWPDINQSHQNISAFYVLFTLKFKWNVPLLFDVKVLRLNYTPRWRFTVVPSSLIPVELKHQRSVARSNRYKYWRSFYDILPDNASQPPISDSDIDAIINTEAEILSNLSASMARQAAQPLLVKLAQIGVYTPSITSNEWLSALRQVKFDPDVSSDDQVLLTDKGFYRTFGRMLQKYTNEQLLMFIAWSFVQLYAPTADYRLLTARYGDDDALKLYRPFFCARFVESAYGLLVLVVSSLSRFRPDERAFVNAGFNNLVQTAAIKVNESIWLDVQSRRTAATKISSAVLHLWPPDRYLNNDELDRLYNSFPSNATSFFEHWVASTESLTAVSQSQVDADVLDYPVNYALPYLRFDRPTGTLNVAVGAVTHPLYYGNGTSAMFYGGLGFSMALQLVKSLDPYGLQWHPNGTFGGSIFNR</sequence>
<feature type="region of interest" description="Disordered" evidence="2">
    <location>
        <begin position="1"/>
        <end position="21"/>
    </location>
</feature>
<dbReference type="PANTHER" id="PTHR11733:SF241">
    <property type="entry name" value="GH26575P-RELATED"/>
    <property type="match status" value="1"/>
</dbReference>
<evidence type="ECO:0000313" key="5">
    <source>
        <dbReference type="Proteomes" id="UP000821853"/>
    </source>
</evidence>
<dbReference type="VEuPathDB" id="VectorBase:HLOH_060531"/>
<dbReference type="OMA" id="NISAFYV"/>